<dbReference type="GO" id="GO:0004519">
    <property type="term" value="F:endonuclease activity"/>
    <property type="evidence" value="ECO:0007669"/>
    <property type="project" value="UniProtKB-KW"/>
</dbReference>
<dbReference type="Proteomes" id="UP000321947">
    <property type="component" value="Unassembled WGS sequence"/>
</dbReference>
<dbReference type="PROSITE" id="PS00141">
    <property type="entry name" value="ASP_PROTEASE"/>
    <property type="match status" value="1"/>
</dbReference>
<feature type="domain" description="CCHC-type" evidence="19">
    <location>
        <begin position="1967"/>
        <end position="1982"/>
    </location>
</feature>
<dbReference type="GO" id="GO:0015074">
    <property type="term" value="P:DNA integration"/>
    <property type="evidence" value="ECO:0007669"/>
    <property type="project" value="UniProtKB-KW"/>
</dbReference>
<dbReference type="InterPro" id="IPR016197">
    <property type="entry name" value="Chromo-like_dom_sf"/>
</dbReference>
<dbReference type="Pfam" id="PF17917">
    <property type="entry name" value="RT_RNaseH"/>
    <property type="match status" value="1"/>
</dbReference>
<dbReference type="InterPro" id="IPR001969">
    <property type="entry name" value="Aspartic_peptidase_AS"/>
</dbReference>
<keyword evidence="15" id="KW-0233">DNA recombination</keyword>
<dbReference type="Gene3D" id="2.40.70.10">
    <property type="entry name" value="Acid Proteases"/>
    <property type="match status" value="2"/>
</dbReference>
<dbReference type="InterPro" id="IPR056924">
    <property type="entry name" value="SH3_Tf2-1"/>
</dbReference>
<keyword evidence="9" id="KW-0378">Hydrolase</keyword>
<dbReference type="Pfam" id="PF00078">
    <property type="entry name" value="RVT_1"/>
    <property type="match status" value="1"/>
</dbReference>
<evidence type="ECO:0000256" key="15">
    <source>
        <dbReference type="ARBA" id="ARBA00023172"/>
    </source>
</evidence>
<evidence type="ECO:0000259" key="21">
    <source>
        <dbReference type="PROSITE" id="PS50994"/>
    </source>
</evidence>
<dbReference type="InterPro" id="IPR000477">
    <property type="entry name" value="RT_dom"/>
</dbReference>
<dbReference type="Pfam" id="PF13975">
    <property type="entry name" value="gag-asp_proteas"/>
    <property type="match status" value="1"/>
</dbReference>
<dbReference type="PANTHER" id="PTHR37984">
    <property type="entry name" value="PROTEIN CBG26694"/>
    <property type="match status" value="1"/>
</dbReference>
<keyword evidence="14" id="KW-0238">DNA-binding</keyword>
<evidence type="ECO:0000256" key="1">
    <source>
        <dbReference type="ARBA" id="ARBA00012493"/>
    </source>
</evidence>
<dbReference type="InterPro" id="IPR043502">
    <property type="entry name" value="DNA/RNA_pol_sf"/>
</dbReference>
<comment type="caution">
    <text evidence="22">The sequence shown here is derived from an EMBL/GenBank/DDBJ whole genome shotgun (WGS) entry which is preliminary data.</text>
</comment>
<protein>
    <recommendedName>
        <fullName evidence="1">RNA-directed DNA polymerase</fullName>
        <ecNumber evidence="1">2.7.7.49</ecNumber>
    </recommendedName>
</protein>
<keyword evidence="8" id="KW-0255">Endonuclease</keyword>
<dbReference type="InterPro" id="IPR000953">
    <property type="entry name" value="Chromo/chromo_shadow_dom"/>
</dbReference>
<evidence type="ECO:0000259" key="20">
    <source>
        <dbReference type="PROSITE" id="PS50878"/>
    </source>
</evidence>
<feature type="compositionally biased region" description="Low complexity" evidence="17">
    <location>
        <begin position="337"/>
        <end position="350"/>
    </location>
</feature>
<evidence type="ECO:0000259" key="18">
    <source>
        <dbReference type="PROSITE" id="PS50013"/>
    </source>
</evidence>
<gene>
    <name evidence="22" type="ORF">E5676_scaffold110G00360</name>
</gene>
<dbReference type="Gene3D" id="3.30.70.270">
    <property type="match status" value="2"/>
</dbReference>
<evidence type="ECO:0000256" key="14">
    <source>
        <dbReference type="ARBA" id="ARBA00023125"/>
    </source>
</evidence>
<dbReference type="InterPro" id="IPR036397">
    <property type="entry name" value="RNaseH_sf"/>
</dbReference>
<dbReference type="CDD" id="cd09274">
    <property type="entry name" value="RNase_HI_RT_Ty3"/>
    <property type="match status" value="1"/>
</dbReference>
<feature type="domain" description="Integrase catalytic" evidence="21">
    <location>
        <begin position="1217"/>
        <end position="1376"/>
    </location>
</feature>
<dbReference type="Pfam" id="PF24626">
    <property type="entry name" value="SH3_Tf2-1"/>
    <property type="match status" value="1"/>
</dbReference>
<dbReference type="Pfam" id="PF08284">
    <property type="entry name" value="RVP_2"/>
    <property type="match status" value="1"/>
</dbReference>
<dbReference type="FunFam" id="3.30.70.270:FF:000020">
    <property type="entry name" value="Transposon Tf2-6 polyprotein-like Protein"/>
    <property type="match status" value="1"/>
</dbReference>
<dbReference type="Pfam" id="PF00665">
    <property type="entry name" value="rve"/>
    <property type="match status" value="1"/>
</dbReference>
<dbReference type="InterPro" id="IPR012337">
    <property type="entry name" value="RNaseH-like_sf"/>
</dbReference>
<dbReference type="GO" id="GO:0006508">
    <property type="term" value="P:proteolysis"/>
    <property type="evidence" value="ECO:0007669"/>
    <property type="project" value="UniProtKB-KW"/>
</dbReference>
<dbReference type="SUPFAM" id="SSF56672">
    <property type="entry name" value="DNA/RNA polymerases"/>
    <property type="match status" value="1"/>
</dbReference>
<dbReference type="Gene3D" id="3.30.420.10">
    <property type="entry name" value="Ribonuclease H-like superfamily/Ribonuclease H"/>
    <property type="match status" value="1"/>
</dbReference>
<name>A0A5D3B7E7_CUCMM</name>
<feature type="compositionally biased region" description="Polar residues" evidence="17">
    <location>
        <begin position="415"/>
        <end position="433"/>
    </location>
</feature>
<dbReference type="GO" id="GO:0003887">
    <property type="term" value="F:DNA-directed DNA polymerase activity"/>
    <property type="evidence" value="ECO:0007669"/>
    <property type="project" value="UniProtKB-KW"/>
</dbReference>
<reference evidence="22 23" key="1">
    <citation type="submission" date="2019-08" db="EMBL/GenBank/DDBJ databases">
        <title>Draft genome sequences of two oriental melons (Cucumis melo L. var makuwa).</title>
        <authorList>
            <person name="Kwon S.-Y."/>
        </authorList>
    </citation>
    <scope>NUCLEOTIDE SEQUENCE [LARGE SCALE GENOMIC DNA]</scope>
    <source>
        <strain evidence="23">cv. Chang Bougi</strain>
        <tissue evidence="22">Leaf</tissue>
    </source>
</reference>
<feature type="region of interest" description="Disordered" evidence="17">
    <location>
        <begin position="1896"/>
        <end position="1919"/>
    </location>
</feature>
<keyword evidence="3" id="KW-0808">Transferase</keyword>
<dbReference type="InterPro" id="IPR041373">
    <property type="entry name" value="RT_RNaseH"/>
</dbReference>
<keyword evidence="10" id="KW-0460">Magnesium</keyword>
<dbReference type="InterPro" id="IPR041588">
    <property type="entry name" value="Integrase_H2C2"/>
</dbReference>
<keyword evidence="5" id="KW-0540">Nuclease</keyword>
<dbReference type="SUPFAM" id="SSF50630">
    <property type="entry name" value="Acid proteases"/>
    <property type="match status" value="2"/>
</dbReference>
<evidence type="ECO:0000256" key="6">
    <source>
        <dbReference type="ARBA" id="ARBA00022723"/>
    </source>
</evidence>
<dbReference type="PANTHER" id="PTHR37984:SF5">
    <property type="entry name" value="PROTEIN NYNRIN-LIKE"/>
    <property type="match status" value="1"/>
</dbReference>
<dbReference type="SUPFAM" id="SSF54160">
    <property type="entry name" value="Chromo domain-like"/>
    <property type="match status" value="1"/>
</dbReference>
<dbReference type="PROSITE" id="PS50158">
    <property type="entry name" value="ZF_CCHC"/>
    <property type="match status" value="1"/>
</dbReference>
<dbReference type="CDD" id="cd00303">
    <property type="entry name" value="retropepsin_like"/>
    <property type="match status" value="2"/>
</dbReference>
<dbReference type="Gene3D" id="1.10.340.70">
    <property type="match status" value="1"/>
</dbReference>
<dbReference type="InterPro" id="IPR005162">
    <property type="entry name" value="Retrotrans_gag_dom"/>
</dbReference>
<evidence type="ECO:0000256" key="16">
    <source>
        <dbReference type="PROSITE-ProRule" id="PRU00047"/>
    </source>
</evidence>
<keyword evidence="16" id="KW-0863">Zinc-finger</keyword>
<dbReference type="GO" id="GO:0003964">
    <property type="term" value="F:RNA-directed DNA polymerase activity"/>
    <property type="evidence" value="ECO:0007669"/>
    <property type="project" value="UniProtKB-KW"/>
</dbReference>
<evidence type="ECO:0000256" key="2">
    <source>
        <dbReference type="ARBA" id="ARBA00022670"/>
    </source>
</evidence>
<dbReference type="Pfam" id="PF03732">
    <property type="entry name" value="Retrotrans_gag"/>
    <property type="match status" value="2"/>
</dbReference>
<feature type="region of interest" description="Disordered" evidence="17">
    <location>
        <begin position="326"/>
        <end position="380"/>
    </location>
</feature>
<dbReference type="InterPro" id="IPR050951">
    <property type="entry name" value="Retrovirus_Pol_polyprotein"/>
</dbReference>
<evidence type="ECO:0000256" key="10">
    <source>
        <dbReference type="ARBA" id="ARBA00022842"/>
    </source>
</evidence>
<keyword evidence="2" id="KW-0645">Protease</keyword>
<dbReference type="CDD" id="cd01647">
    <property type="entry name" value="RT_LTR"/>
    <property type="match status" value="1"/>
</dbReference>
<evidence type="ECO:0000259" key="19">
    <source>
        <dbReference type="PROSITE" id="PS50158"/>
    </source>
</evidence>
<dbReference type="SMART" id="SM00343">
    <property type="entry name" value="ZnF_C2HC"/>
    <property type="match status" value="2"/>
</dbReference>
<evidence type="ECO:0000256" key="17">
    <source>
        <dbReference type="SAM" id="MobiDB-lite"/>
    </source>
</evidence>
<dbReference type="InterPro" id="IPR023780">
    <property type="entry name" value="Chromo_domain"/>
</dbReference>
<dbReference type="InterPro" id="IPR001878">
    <property type="entry name" value="Znf_CCHC"/>
</dbReference>
<dbReference type="FunFam" id="3.30.420.10:FF:000032">
    <property type="entry name" value="Retrovirus-related Pol polyprotein from transposon 297-like Protein"/>
    <property type="match status" value="1"/>
</dbReference>
<evidence type="ECO:0000256" key="13">
    <source>
        <dbReference type="ARBA" id="ARBA00022932"/>
    </source>
</evidence>
<keyword evidence="11" id="KW-0229">DNA integration</keyword>
<dbReference type="GO" id="GO:0006310">
    <property type="term" value="P:DNA recombination"/>
    <property type="evidence" value="ECO:0007669"/>
    <property type="project" value="UniProtKB-KW"/>
</dbReference>
<dbReference type="FunFam" id="1.10.340.70:FF:000001">
    <property type="entry name" value="Retrovirus-related Pol polyprotein from transposon gypsy-like Protein"/>
    <property type="match status" value="1"/>
</dbReference>
<dbReference type="GO" id="GO:0008270">
    <property type="term" value="F:zinc ion binding"/>
    <property type="evidence" value="ECO:0007669"/>
    <property type="project" value="UniProtKB-KW"/>
</dbReference>
<dbReference type="Gene3D" id="3.10.10.10">
    <property type="entry name" value="HIV Type 1 Reverse Transcriptase, subunit A, domain 1"/>
    <property type="match status" value="1"/>
</dbReference>
<keyword evidence="16" id="KW-0862">Zinc</keyword>
<feature type="region of interest" description="Disordered" evidence="17">
    <location>
        <begin position="415"/>
        <end position="435"/>
    </location>
</feature>
<evidence type="ECO:0000256" key="9">
    <source>
        <dbReference type="ARBA" id="ARBA00022801"/>
    </source>
</evidence>
<dbReference type="Pfam" id="PF17921">
    <property type="entry name" value="Integrase_H2C2"/>
    <property type="match status" value="1"/>
</dbReference>
<proteinExistence type="predicted"/>
<keyword evidence="7" id="KW-0064">Aspartyl protease</keyword>
<evidence type="ECO:0000256" key="5">
    <source>
        <dbReference type="ARBA" id="ARBA00022722"/>
    </source>
</evidence>
<keyword evidence="4" id="KW-0548">Nucleotidyltransferase</keyword>
<dbReference type="GO" id="GO:0004190">
    <property type="term" value="F:aspartic-type endopeptidase activity"/>
    <property type="evidence" value="ECO:0007669"/>
    <property type="project" value="UniProtKB-KW"/>
</dbReference>
<sequence length="2263" mass="258616">MSSSNPSGKAQKDRLVELEEQMLYLVEVPDSIRYLESRLEEISEKTNTIDAVAGRVEGFPIQELMTRVDALETTVNIGRTVNYERGDSSTGSVAHIEERVQELDSSQKTLLEMINGMSEDFRATLDVVRNEIADVNARLSLTMRAMANQAPAGGAIPVSRVKIPEPKPFCGARDAKALENYIFDLEQYFRATNTVTEEAKVTLATMHLSEDAKLWWRSRFVDIQEGRCTIDTWDALKRELRSQFFPENVEILARRKLRELKHTGSIREYVKQFAGLMLDIRDMSEKDKVFCFVEGLKPWAKTKLYEQRVQDLTSAYAAAERLFDLSNDSQDTRRHPSSSSGGSRNNRPSSPKTTGGDRRFSGDRRSHQSNTGNSWRGSSNQNLSNRPLSCFICKGPHMARECPNKTAFNAFQASLTSDSDNQQSQTEGEVNQTEEVDNPRMGALKFLSSLQKKVGETNTPVERGLMYVDTWINQKPTKSTMVDSGATHNFITEVEAKRLNLRWEKDAGRMKAVNSAALPIIGLVKRTMIRLGGWSGLVDFVVVKMDDFDVVLGMEFLLEHQVIPMPLAKCLVITGPTPSVVQTDLRQPDGLKMISAMQLKKGLSRDEPTFMAIPLKSSENSGETVPKEIMRVLEKYRDVMPDSLPKSLPPRRMIDHEIELVPGAKPPAKNAYRMAPPELAELRKQLDELLNAGFIRPAKAPYGAPVLFQRKKDGSLRLCIDYRALNKLTVRNKYPLPIITDLFDRLHGAKYFSKLDLRSGYYQVRIAEGDEPKTTCVTRYGAFEFLVMPFGLTNAPATFCTLMNQVFHEYLDKFVVVYLDDIVVYSTTMEEHRDHLQKVFQKLKENQLYVKREKCSFAQERINFLGHVIECGRIGMEEGKIAAIRDWAMPKSVSELRSFLGLANYYRRFVEGFSKRASPLTELLKKDVHWNWDPECQTAFDGLKQALMEGPLLGIADVTKPFEVETDASDYALGGVLLQNGHPIAYESRKLNAAERRYTVSEKEMLAVVHCLRAWRQYLLGSSFVVKTDNSATCHFFTQPKLTSKQARWQEFLAEFDFEFEHKKGSSNQAADALSRKQEHAAICLLAHLQGSEIGGSVRDTLREFLQKDHAAQNVMNLAKAGKTRQFWVEEDLLVTKGNRLYVPRAGGLRKKLLYECHDTLWAGHPGWQRTYALLKKGYFWPNMRDDVMQYTKTCLICQQDKVEKVKVAGLLDPLPVPTRPWESVSMDFITHLPKVGDFEAILVIIDRFSKYATFIPATKQCSAETTAQLFFKHVVKLWGVPTSIVSDRDGRFIGSFWTELFSFLGTSLNISSSYHPQTDGQTERFNSMLEEYLRHFVNARQKNWVQLLDVAQFCFNAQTSSSTGRSPFEIVSGRQPVLPHLVDHPFAGKNPQALNFTKEWRQTNDIARAYLEKASKRMKKWADKKRRPLEFRAGDQVLIKLRPEQVRFRGRKDQRLVRKYEGPVEVLKKVGNTSYRVALPTWMKIYPVIHVSNLKPYHQDTEDLQRNVVTRPTIDLSQKEDKDVEEILAERVRRGRRPARRIHEYLVKWKNLPVEETSWERVEDLEAWKQKIEDFKLRQLTGTLQCFLYDVFNYLLSLSRFIKTFFQEREGRLRHTASLTADSDFRTADLLIELSKCRTIVSRSYDCDTVQAANPDAPVTQADLAAMEQRYQDMLQVALAPYLPTQQNQAAPVQAQTVTPPTHVEAQPSPVQLSIEAKHLRDFRKYNPKTFDGSMDNPTKIEMWLTSIETIFRYIKCLDDQKVQYAVFFLEDRGIAWWETAERMLGGEVNKITWEQFKENFYAKFFSANVKHAKQQEFLNLEQGDMTMEQYDVEFDMLSRFAPNVVRDKAARIEKFVRGLRLDPQGIVRALRPATHADALRIALDLSLHERADPSKVAGRGSALGQKRKVESQPDVIPQRNLRSRGVFQRHRRELAAVGRTLRELPVYPTCGRVHRGRCLAESEVCFRCRQPGHTANTCPRKPMETTPHQPPTFQQGRVFATTRQEVERAGTVVTSTLPILGHYAFVLFDSGSSHSFISSVFVQHVGLEVEPFGSVLSVSTPSREVLLSKEKIKACQVVIANHVLDVTLLVLDMRDFDVILGMDWLSANHASIDCFGKEVVFNPPSGPSFKFRGQELYVYPRSSQLRCGRHGFSEGGTYEGCSEVREEGEAKSTFLHDVFHVSMLRRYVADLTHVVDFEPLQINENLSYEEQPVEILTREVKMLRNRGIALVKVFWRNHGVEEATWEREEDMRAQYPELFED</sequence>
<organism evidence="22 23">
    <name type="scientific">Cucumis melo var. makuwa</name>
    <name type="common">Oriental melon</name>
    <dbReference type="NCBI Taxonomy" id="1194695"/>
    <lineage>
        <taxon>Eukaryota</taxon>
        <taxon>Viridiplantae</taxon>
        <taxon>Streptophyta</taxon>
        <taxon>Embryophyta</taxon>
        <taxon>Tracheophyta</taxon>
        <taxon>Spermatophyta</taxon>
        <taxon>Magnoliopsida</taxon>
        <taxon>eudicotyledons</taxon>
        <taxon>Gunneridae</taxon>
        <taxon>Pentapetalae</taxon>
        <taxon>rosids</taxon>
        <taxon>fabids</taxon>
        <taxon>Cucurbitales</taxon>
        <taxon>Cucurbitaceae</taxon>
        <taxon>Benincaseae</taxon>
        <taxon>Cucumis</taxon>
    </lineage>
</organism>
<evidence type="ECO:0000313" key="22">
    <source>
        <dbReference type="EMBL" id="TYJ95772.1"/>
    </source>
</evidence>
<dbReference type="PROSITE" id="PS50994">
    <property type="entry name" value="INTEGRASE"/>
    <property type="match status" value="1"/>
</dbReference>
<dbReference type="GO" id="GO:0003677">
    <property type="term" value="F:DNA binding"/>
    <property type="evidence" value="ECO:0007669"/>
    <property type="project" value="UniProtKB-KW"/>
</dbReference>
<dbReference type="InterPro" id="IPR043128">
    <property type="entry name" value="Rev_trsase/Diguanyl_cyclase"/>
</dbReference>
<keyword evidence="12 22" id="KW-0695">RNA-directed DNA polymerase</keyword>
<dbReference type="SMART" id="SM00298">
    <property type="entry name" value="CHROMO"/>
    <property type="match status" value="1"/>
</dbReference>
<accession>A0A5D3B7E7</accession>
<dbReference type="EMBL" id="SSTD01020080">
    <property type="protein sequence ID" value="TYJ95772.1"/>
    <property type="molecule type" value="Genomic_DNA"/>
</dbReference>
<feature type="compositionally biased region" description="Polar residues" evidence="17">
    <location>
        <begin position="368"/>
        <end position="380"/>
    </location>
</feature>
<feature type="domain" description="Chromo" evidence="18">
    <location>
        <begin position="1523"/>
        <end position="1582"/>
    </location>
</feature>
<evidence type="ECO:0000256" key="4">
    <source>
        <dbReference type="ARBA" id="ARBA00022695"/>
    </source>
</evidence>
<dbReference type="EC" id="2.7.7.49" evidence="1"/>
<evidence type="ECO:0000256" key="8">
    <source>
        <dbReference type="ARBA" id="ARBA00022759"/>
    </source>
</evidence>
<feature type="domain" description="Reverse transcriptase" evidence="20">
    <location>
        <begin position="690"/>
        <end position="869"/>
    </location>
</feature>
<evidence type="ECO:0000256" key="11">
    <source>
        <dbReference type="ARBA" id="ARBA00022908"/>
    </source>
</evidence>
<evidence type="ECO:0000313" key="23">
    <source>
        <dbReference type="Proteomes" id="UP000321947"/>
    </source>
</evidence>
<evidence type="ECO:0000256" key="3">
    <source>
        <dbReference type="ARBA" id="ARBA00022679"/>
    </source>
</evidence>
<dbReference type="Gene3D" id="2.40.50.40">
    <property type="match status" value="1"/>
</dbReference>
<dbReference type="Pfam" id="PF00385">
    <property type="entry name" value="Chromo"/>
    <property type="match status" value="1"/>
</dbReference>
<evidence type="ECO:0000256" key="7">
    <source>
        <dbReference type="ARBA" id="ARBA00022750"/>
    </source>
</evidence>
<evidence type="ECO:0000256" key="12">
    <source>
        <dbReference type="ARBA" id="ARBA00022918"/>
    </source>
</evidence>
<keyword evidence="6" id="KW-0479">Metal-binding</keyword>
<dbReference type="InterPro" id="IPR021109">
    <property type="entry name" value="Peptidase_aspartic_dom_sf"/>
</dbReference>
<keyword evidence="13" id="KW-0239">DNA-directed DNA polymerase</keyword>
<dbReference type="PROSITE" id="PS50878">
    <property type="entry name" value="RT_POL"/>
    <property type="match status" value="1"/>
</dbReference>
<dbReference type="FunFam" id="3.10.20.370:FF:000001">
    <property type="entry name" value="Retrovirus-related Pol polyprotein from transposon 17.6-like protein"/>
    <property type="match status" value="1"/>
</dbReference>
<dbReference type="PROSITE" id="PS50013">
    <property type="entry name" value="CHROMO_2"/>
    <property type="match status" value="1"/>
</dbReference>
<dbReference type="SUPFAM" id="SSF53098">
    <property type="entry name" value="Ribonuclease H-like"/>
    <property type="match status" value="1"/>
</dbReference>
<dbReference type="InterPro" id="IPR001584">
    <property type="entry name" value="Integrase_cat-core"/>
</dbReference>
<feature type="compositionally biased region" description="Basic and acidic residues" evidence="17">
    <location>
        <begin position="355"/>
        <end position="366"/>
    </location>
</feature>